<evidence type="ECO:0000313" key="1">
    <source>
        <dbReference type="EMBL" id="GAB0209168.1"/>
    </source>
</evidence>
<name>A0ABC9YGG3_GRUJA</name>
<dbReference type="PRINTS" id="PR01345">
    <property type="entry name" value="CERVTRCPTASE"/>
</dbReference>
<gene>
    <name evidence="1" type="ORF">GRJ2_003382500</name>
</gene>
<protein>
    <submittedName>
        <fullName evidence="1">Uncharacterized protein</fullName>
    </submittedName>
</protein>
<dbReference type="AlphaFoldDB" id="A0ABC9YGG3"/>
<evidence type="ECO:0000313" key="2">
    <source>
        <dbReference type="Proteomes" id="UP001623348"/>
    </source>
</evidence>
<proteinExistence type="predicted"/>
<dbReference type="EMBL" id="BAAFJT010000300">
    <property type="protein sequence ID" value="GAB0209168.1"/>
    <property type="molecule type" value="Genomic_DNA"/>
</dbReference>
<dbReference type="Proteomes" id="UP001623348">
    <property type="component" value="Unassembled WGS sequence"/>
</dbReference>
<sequence>MRFNNAKCKVLHLGWGNPQYQYRLGDEGIESSPEEKDLGVLIDKKLDMSRQCALPAQKANCVLGCIKRSVASRSREVILPLYSALVRPHLEDCIQLWSPQHRKDMELLERVQRRSTKLIRGLEHLSYEDRLRELGLFSLQKGRLQGDLIVGGL</sequence>
<dbReference type="PANTHER" id="PTHR33332">
    <property type="entry name" value="REVERSE TRANSCRIPTASE DOMAIN-CONTAINING PROTEIN"/>
    <property type="match status" value="1"/>
</dbReference>
<organism evidence="1 2">
    <name type="scientific">Grus japonensis</name>
    <name type="common">Japanese crane</name>
    <name type="synonym">Red-crowned crane</name>
    <dbReference type="NCBI Taxonomy" id="30415"/>
    <lineage>
        <taxon>Eukaryota</taxon>
        <taxon>Metazoa</taxon>
        <taxon>Chordata</taxon>
        <taxon>Craniata</taxon>
        <taxon>Vertebrata</taxon>
        <taxon>Euteleostomi</taxon>
        <taxon>Archelosauria</taxon>
        <taxon>Archosauria</taxon>
        <taxon>Dinosauria</taxon>
        <taxon>Saurischia</taxon>
        <taxon>Theropoda</taxon>
        <taxon>Coelurosauria</taxon>
        <taxon>Aves</taxon>
        <taxon>Neognathae</taxon>
        <taxon>Neoaves</taxon>
        <taxon>Gruiformes</taxon>
        <taxon>Gruidae</taxon>
        <taxon>Grus</taxon>
    </lineage>
</organism>
<comment type="caution">
    <text evidence="1">The sequence shown here is derived from an EMBL/GenBank/DDBJ whole genome shotgun (WGS) entry which is preliminary data.</text>
</comment>
<reference evidence="1 2" key="1">
    <citation type="submission" date="2024-06" db="EMBL/GenBank/DDBJ databases">
        <title>The draft genome of Grus japonensis, version 3.</title>
        <authorList>
            <person name="Nabeshima K."/>
            <person name="Suzuki S."/>
            <person name="Onuma M."/>
        </authorList>
    </citation>
    <scope>NUCLEOTIDE SEQUENCE [LARGE SCALE GENOMIC DNA]</scope>
    <source>
        <strain evidence="1 2">451A</strain>
    </source>
</reference>
<keyword evidence="2" id="KW-1185">Reference proteome</keyword>
<accession>A0ABC9YGG3</accession>